<comment type="similarity">
    <text evidence="1 3">Belongs to the GcvH family.</text>
</comment>
<dbReference type="InterPro" id="IPR002930">
    <property type="entry name" value="GCV_H"/>
</dbReference>
<organism evidence="6 7">
    <name type="scientific">Candidatus Accumulibacter vicinus</name>
    <dbReference type="NCBI Taxonomy" id="2954382"/>
    <lineage>
        <taxon>Bacteria</taxon>
        <taxon>Pseudomonadati</taxon>
        <taxon>Pseudomonadota</taxon>
        <taxon>Betaproteobacteria</taxon>
        <taxon>Candidatus Accumulibacter</taxon>
    </lineage>
</organism>
<feature type="domain" description="Lipoyl-binding" evidence="5">
    <location>
        <begin position="23"/>
        <end position="104"/>
    </location>
</feature>
<gene>
    <name evidence="3 6" type="primary">gcvH</name>
    <name evidence="6" type="ORF">CAPSK01_003186</name>
</gene>
<dbReference type="Gene3D" id="2.40.50.100">
    <property type="match status" value="1"/>
</dbReference>
<dbReference type="PANTHER" id="PTHR11715">
    <property type="entry name" value="GLYCINE CLEAVAGE SYSTEM H PROTEIN"/>
    <property type="match status" value="1"/>
</dbReference>
<dbReference type="PANTHER" id="PTHR11715:SF3">
    <property type="entry name" value="GLYCINE CLEAVAGE SYSTEM H PROTEIN-RELATED"/>
    <property type="match status" value="1"/>
</dbReference>
<dbReference type="InterPro" id="IPR011053">
    <property type="entry name" value="Single_hybrid_motif"/>
</dbReference>
<sequence>MNIPADLKYTRSHEWIRNEADGTISIGITEHAQELLGDLVFIELPTVGSDLAAGQEAAVVESVKAAADVYAPLAGTIVDVNQAAVDAPETVNQDAYAVWLFRMRPAAASNVEALLDAAAYQQIIDAT</sequence>
<dbReference type="PROSITE" id="PS00189">
    <property type="entry name" value="LIPOYL"/>
    <property type="match status" value="1"/>
</dbReference>
<accession>A0A084XY82</accession>
<dbReference type="EMBL" id="JDSS02000028">
    <property type="protein sequence ID" value="KFB67426.1"/>
    <property type="molecule type" value="Genomic_DNA"/>
</dbReference>
<dbReference type="GO" id="GO:0009249">
    <property type="term" value="P:protein lipoylation"/>
    <property type="evidence" value="ECO:0007669"/>
    <property type="project" value="TreeGrafter"/>
</dbReference>
<dbReference type="RefSeq" id="WP_034927724.1">
    <property type="nucleotide sequence ID" value="NZ_JDSS02000028.1"/>
</dbReference>
<proteinExistence type="inferred from homology"/>
<dbReference type="Pfam" id="PF01597">
    <property type="entry name" value="GCV_H"/>
    <property type="match status" value="1"/>
</dbReference>
<comment type="function">
    <text evidence="3">The glycine cleavage system catalyzes the degradation of glycine. The H protein shuttles the methylamine group of glycine from the P protein to the T protein.</text>
</comment>
<dbReference type="AlphaFoldDB" id="A0A084XY82"/>
<dbReference type="Proteomes" id="UP000019812">
    <property type="component" value="Unassembled WGS sequence"/>
</dbReference>
<protein>
    <recommendedName>
        <fullName evidence="3">Glycine cleavage system H protein</fullName>
    </recommendedName>
</protein>
<keyword evidence="2 3" id="KW-0450">Lipoyl</keyword>
<dbReference type="NCBIfam" id="TIGR00527">
    <property type="entry name" value="gcvH"/>
    <property type="match status" value="1"/>
</dbReference>
<comment type="subunit">
    <text evidence="3">The glycine cleavage system is composed of four proteins: P, T, L and H.</text>
</comment>
<dbReference type="CDD" id="cd06848">
    <property type="entry name" value="GCS_H"/>
    <property type="match status" value="1"/>
</dbReference>
<dbReference type="NCBIfam" id="NF002270">
    <property type="entry name" value="PRK01202.1"/>
    <property type="match status" value="1"/>
</dbReference>
<dbReference type="InterPro" id="IPR017453">
    <property type="entry name" value="GCV_H_sub"/>
</dbReference>
<feature type="modified residue" description="N6-lipoyllysine" evidence="3 4">
    <location>
        <position position="64"/>
    </location>
</feature>
<dbReference type="SUPFAM" id="SSF51230">
    <property type="entry name" value="Single hybrid motif"/>
    <property type="match status" value="1"/>
</dbReference>
<evidence type="ECO:0000259" key="5">
    <source>
        <dbReference type="PROSITE" id="PS50968"/>
    </source>
</evidence>
<reference evidence="6 7" key="1">
    <citation type="submission" date="2014-07" db="EMBL/GenBank/DDBJ databases">
        <title>Expanding our view of genomic diversity in Candidatus Accumulibacter clades.</title>
        <authorList>
            <person name="Skennerton C.T."/>
            <person name="Barr J.J."/>
            <person name="Slater F.R."/>
            <person name="Bond P.L."/>
            <person name="Tyson G.W."/>
        </authorList>
    </citation>
    <scope>NUCLEOTIDE SEQUENCE [LARGE SCALE GENOMIC DNA]</scope>
    <source>
        <strain evidence="7">SK-01</strain>
    </source>
</reference>
<evidence type="ECO:0000256" key="2">
    <source>
        <dbReference type="ARBA" id="ARBA00022823"/>
    </source>
</evidence>
<dbReference type="HAMAP" id="MF_00272">
    <property type="entry name" value="GcvH"/>
    <property type="match status" value="1"/>
</dbReference>
<dbReference type="InterPro" id="IPR000089">
    <property type="entry name" value="Biotin_lipoyl"/>
</dbReference>
<name>A0A084XY82_9PROT</name>
<dbReference type="PROSITE" id="PS50968">
    <property type="entry name" value="BIOTINYL_LIPOYL"/>
    <property type="match status" value="1"/>
</dbReference>
<dbReference type="STRING" id="1457154.CAPSK01_003186"/>
<evidence type="ECO:0000313" key="6">
    <source>
        <dbReference type="EMBL" id="KFB67426.1"/>
    </source>
</evidence>
<evidence type="ECO:0000256" key="4">
    <source>
        <dbReference type="PIRSR" id="PIRSR617453-50"/>
    </source>
</evidence>
<comment type="caution">
    <text evidence="6">The sequence shown here is derived from an EMBL/GenBank/DDBJ whole genome shotgun (WGS) entry which is preliminary data.</text>
</comment>
<evidence type="ECO:0000256" key="1">
    <source>
        <dbReference type="ARBA" id="ARBA00009249"/>
    </source>
</evidence>
<evidence type="ECO:0000256" key="3">
    <source>
        <dbReference type="HAMAP-Rule" id="MF_00272"/>
    </source>
</evidence>
<comment type="cofactor">
    <cofactor evidence="3">
        <name>(R)-lipoate</name>
        <dbReference type="ChEBI" id="CHEBI:83088"/>
    </cofactor>
    <text evidence="3">Binds 1 lipoyl cofactor covalently.</text>
</comment>
<evidence type="ECO:0000313" key="7">
    <source>
        <dbReference type="Proteomes" id="UP000019812"/>
    </source>
</evidence>
<dbReference type="InterPro" id="IPR003016">
    <property type="entry name" value="2-oxoA_DH_lipoyl-BS"/>
</dbReference>
<dbReference type="InterPro" id="IPR033753">
    <property type="entry name" value="GCV_H/Fam206"/>
</dbReference>
<dbReference type="GO" id="GO:0019464">
    <property type="term" value="P:glycine decarboxylation via glycine cleavage system"/>
    <property type="evidence" value="ECO:0007669"/>
    <property type="project" value="UniProtKB-UniRule"/>
</dbReference>
<dbReference type="GO" id="GO:0005829">
    <property type="term" value="C:cytosol"/>
    <property type="evidence" value="ECO:0007669"/>
    <property type="project" value="TreeGrafter"/>
</dbReference>
<dbReference type="GO" id="GO:0005960">
    <property type="term" value="C:glycine cleavage complex"/>
    <property type="evidence" value="ECO:0007669"/>
    <property type="project" value="InterPro"/>
</dbReference>